<keyword evidence="3" id="KW-1185">Reference proteome</keyword>
<dbReference type="AlphaFoldDB" id="A0A1V6LXW1"/>
<name>A0A1V6LXW1_9BACT</name>
<feature type="domain" description="PIN" evidence="1">
    <location>
        <begin position="9"/>
        <end position="129"/>
    </location>
</feature>
<proteinExistence type="predicted"/>
<evidence type="ECO:0000259" key="1">
    <source>
        <dbReference type="Pfam" id="PF01850"/>
    </source>
</evidence>
<gene>
    <name evidence="2" type="ORF">BIY37_10785</name>
</gene>
<dbReference type="SUPFAM" id="SSF88723">
    <property type="entry name" value="PIN domain-like"/>
    <property type="match status" value="1"/>
</dbReference>
<evidence type="ECO:0000313" key="3">
    <source>
        <dbReference type="Proteomes" id="UP000242219"/>
    </source>
</evidence>
<dbReference type="EMBL" id="MJUW02000111">
    <property type="protein sequence ID" value="OQD44982.1"/>
    <property type="molecule type" value="Genomic_DNA"/>
</dbReference>
<dbReference type="Proteomes" id="UP000242219">
    <property type="component" value="Unassembled WGS sequence"/>
</dbReference>
<sequence length="144" mass="15704">METVNKIGLDTNIFMGIFPGEKDKIEQSLSVLALIHEGVLEGVVSCISLIEIATLFYQRKEEQKAKKAVNLIKSLPNTTIVDVTSDTALLISQIKVSEKLSIADATVLTAAIELSADAFLTFDEDFINIGCIPCMKPGDYIKLL</sequence>
<organism evidence="2 3">
    <name type="scientific">Candidatus Brocadia sapporoensis</name>
    <dbReference type="NCBI Taxonomy" id="392547"/>
    <lineage>
        <taxon>Bacteria</taxon>
        <taxon>Pseudomonadati</taxon>
        <taxon>Planctomycetota</taxon>
        <taxon>Candidatus Brocadiia</taxon>
        <taxon>Candidatus Brocadiales</taxon>
        <taxon>Candidatus Brocadiaceae</taxon>
        <taxon>Candidatus Brocadia</taxon>
    </lineage>
</organism>
<dbReference type="InterPro" id="IPR002716">
    <property type="entry name" value="PIN_dom"/>
</dbReference>
<dbReference type="Pfam" id="PF01850">
    <property type="entry name" value="PIN"/>
    <property type="match status" value="1"/>
</dbReference>
<dbReference type="InterPro" id="IPR029060">
    <property type="entry name" value="PIN-like_dom_sf"/>
</dbReference>
<comment type="caution">
    <text evidence="2">The sequence shown here is derived from an EMBL/GenBank/DDBJ whole genome shotgun (WGS) entry which is preliminary data.</text>
</comment>
<protein>
    <recommendedName>
        <fullName evidence="1">PIN domain-containing protein</fullName>
    </recommendedName>
</protein>
<dbReference type="RefSeq" id="WP_070067833.1">
    <property type="nucleotide sequence ID" value="NZ_MJUW02000111.1"/>
</dbReference>
<dbReference type="Gene3D" id="3.40.50.1010">
    <property type="entry name" value="5'-nuclease"/>
    <property type="match status" value="1"/>
</dbReference>
<evidence type="ECO:0000313" key="2">
    <source>
        <dbReference type="EMBL" id="OQD44982.1"/>
    </source>
</evidence>
<accession>A0A1V6LXW1</accession>
<reference evidence="2 3" key="1">
    <citation type="journal article" date="2016" name="Genome Announc.">
        <title>Draft Genome Sequence of the Anaerobic Ammonium-Oxidizing Bacterium 'Candidatus Brocadia sp. 40'.</title>
        <authorList>
            <person name="Ali M."/>
            <person name="Haroon M.F."/>
            <person name="Narita Y."/>
            <person name="Zhang L."/>
            <person name="Rangel Shaw D."/>
            <person name="Okabe S."/>
            <person name="Saikaly P.E."/>
        </authorList>
    </citation>
    <scope>NUCLEOTIDE SEQUENCE [LARGE SCALE GENOMIC DNA]</scope>
    <source>
        <strain evidence="2 3">40</strain>
    </source>
</reference>